<name>A0A8H3WJZ0_9PEZI</name>
<reference evidence="1 2" key="1">
    <citation type="submission" date="2019-12" db="EMBL/GenBank/DDBJ databases">
        <title>A genome sequence resource for the geographically widespread anthracnose pathogen Colletotrichum asianum.</title>
        <authorList>
            <person name="Meng Y."/>
        </authorList>
    </citation>
    <scope>NUCLEOTIDE SEQUENCE [LARGE SCALE GENOMIC DNA]</scope>
    <source>
        <strain evidence="1 2">ICMP 18580</strain>
    </source>
</reference>
<dbReference type="EMBL" id="WOWK01000034">
    <property type="protein sequence ID" value="KAF0325833.1"/>
    <property type="molecule type" value="Genomic_DNA"/>
</dbReference>
<evidence type="ECO:0000313" key="1">
    <source>
        <dbReference type="EMBL" id="KAF0325833.1"/>
    </source>
</evidence>
<dbReference type="Proteomes" id="UP000434172">
    <property type="component" value="Unassembled WGS sequence"/>
</dbReference>
<organism evidence="1 2">
    <name type="scientific">Colletotrichum asianum</name>
    <dbReference type="NCBI Taxonomy" id="702518"/>
    <lineage>
        <taxon>Eukaryota</taxon>
        <taxon>Fungi</taxon>
        <taxon>Dikarya</taxon>
        <taxon>Ascomycota</taxon>
        <taxon>Pezizomycotina</taxon>
        <taxon>Sordariomycetes</taxon>
        <taxon>Hypocreomycetidae</taxon>
        <taxon>Glomerellales</taxon>
        <taxon>Glomerellaceae</taxon>
        <taxon>Colletotrichum</taxon>
        <taxon>Colletotrichum gloeosporioides species complex</taxon>
    </lineage>
</organism>
<proteinExistence type="predicted"/>
<evidence type="ECO:0000313" key="2">
    <source>
        <dbReference type="Proteomes" id="UP000434172"/>
    </source>
</evidence>
<dbReference type="AlphaFoldDB" id="A0A8H3WJZ0"/>
<protein>
    <submittedName>
        <fullName evidence="1">Uncharacterized protein</fullName>
    </submittedName>
</protein>
<keyword evidence="2" id="KW-1185">Reference proteome</keyword>
<gene>
    <name evidence="1" type="ORF">GQ607_006965</name>
</gene>
<sequence length="180" mass="20239">MSRAGRGEHWCLCITAPVGTSEPLGNILSRSRLCQFHKDLVFHQTLVLMSHDGMIGIAGTRSNRDSRLHLVLENDIVFLLTRPSGEALPHRLVCTSGKGNPDRCWRGSASFLHKFDMCRATNGNLRWPRSCCWMVGVLGNASECRILRRVTYGLIRRQEEVGCNDREVDGLSLRIHRVDG</sequence>
<accession>A0A8H3WJZ0</accession>
<comment type="caution">
    <text evidence="1">The sequence shown here is derived from an EMBL/GenBank/DDBJ whole genome shotgun (WGS) entry which is preliminary data.</text>
</comment>